<dbReference type="SUPFAM" id="SSF52218">
    <property type="entry name" value="Flavoproteins"/>
    <property type="match status" value="1"/>
</dbReference>
<dbReference type="Proteomes" id="UP000235081">
    <property type="component" value="Unassembled WGS sequence"/>
</dbReference>
<accession>A0A2N6LD55</accession>
<name>A0A2N6LD55_9CYAN</name>
<dbReference type="PANTHER" id="PTHR43590:SF1">
    <property type="entry name" value="ARSENIC RESISTANCE PROTEIN ARSH (AFU_ORTHOLOGUE AFUA_5G15030)"/>
    <property type="match status" value="1"/>
</dbReference>
<evidence type="ECO:0000313" key="1">
    <source>
        <dbReference type="EMBL" id="PMB20907.1"/>
    </source>
</evidence>
<dbReference type="GO" id="GO:0016655">
    <property type="term" value="F:oxidoreductase activity, acting on NAD(P)H, quinone or similar compound as acceptor"/>
    <property type="evidence" value="ECO:0007669"/>
    <property type="project" value="TreeGrafter"/>
</dbReference>
<sequence>MALCESVEFNEDGTMKDSSYRDRVVDVMEELYKFTLLLRDKVDYLTDRYSERKEKAAQEVISLANNALEMNSHQVHKSFHQ</sequence>
<dbReference type="Gene3D" id="3.40.50.360">
    <property type="match status" value="1"/>
</dbReference>
<proteinExistence type="predicted"/>
<comment type="caution">
    <text evidence="1">The sequence shown here is derived from an EMBL/GenBank/DDBJ whole genome shotgun (WGS) entry which is preliminary data.</text>
</comment>
<dbReference type="InterPro" id="IPR014063">
    <property type="entry name" value="Arsenate-R_ArsH"/>
</dbReference>
<dbReference type="EMBL" id="NMQE01000477">
    <property type="protein sequence ID" value="PMB20907.1"/>
    <property type="molecule type" value="Genomic_DNA"/>
</dbReference>
<evidence type="ECO:0000313" key="2">
    <source>
        <dbReference type="Proteomes" id="UP000235081"/>
    </source>
</evidence>
<dbReference type="PANTHER" id="PTHR43590">
    <property type="entry name" value="ARSENIC RESISTANCE PROTEIN ARSH (AFU_ORTHOLOGUE AFUA_5G15030)"/>
    <property type="match status" value="1"/>
</dbReference>
<reference evidence="1 2" key="1">
    <citation type="submission" date="2017-07" db="EMBL/GenBank/DDBJ databases">
        <title>Genomes of Fischerella (Mastigocladus) sp. strains.</title>
        <authorList>
            <person name="Miller S.R."/>
        </authorList>
    </citation>
    <scope>NUCLEOTIDE SEQUENCE [LARGE SCALE GENOMIC DNA]</scope>
    <source>
        <strain evidence="1 2">CCMEE 5318</strain>
    </source>
</reference>
<protein>
    <submittedName>
        <fullName evidence="1">Arsenic resistance protein ArsH</fullName>
    </submittedName>
</protein>
<dbReference type="InterPro" id="IPR029039">
    <property type="entry name" value="Flavoprotein-like_sf"/>
</dbReference>
<organism evidence="1 2">
    <name type="scientific">Fischerella thermalis CCMEE 5318</name>
    <dbReference type="NCBI Taxonomy" id="2019666"/>
    <lineage>
        <taxon>Bacteria</taxon>
        <taxon>Bacillati</taxon>
        <taxon>Cyanobacteriota</taxon>
        <taxon>Cyanophyceae</taxon>
        <taxon>Nostocales</taxon>
        <taxon>Hapalosiphonaceae</taxon>
        <taxon>Fischerella</taxon>
    </lineage>
</organism>
<gene>
    <name evidence="1" type="ORF">CEN46_15520</name>
</gene>
<dbReference type="AlphaFoldDB" id="A0A2N6LD55"/>